<evidence type="ECO:0000313" key="3">
    <source>
        <dbReference type="Proteomes" id="UP001221898"/>
    </source>
</evidence>
<evidence type="ECO:0000313" key="2">
    <source>
        <dbReference type="EMBL" id="KAJ8418374.1"/>
    </source>
</evidence>
<dbReference type="Proteomes" id="UP001221898">
    <property type="component" value="Unassembled WGS sequence"/>
</dbReference>
<name>A0AAD7TCF0_9TELE</name>
<proteinExistence type="predicted"/>
<evidence type="ECO:0000256" key="1">
    <source>
        <dbReference type="SAM" id="MobiDB-lite"/>
    </source>
</evidence>
<sequence>MWSLQTGQPSCPLLDRSPIIWGMQRNGVSPASAVHLNRKHRVLTGGIRRRKCGGNAARKVGGGDELGSQSSDAQGGGRGSAEADFEWCPALWSVQEQGVMG</sequence>
<dbReference type="EMBL" id="JAINUG010000002">
    <property type="protein sequence ID" value="KAJ8418374.1"/>
    <property type="molecule type" value="Genomic_DNA"/>
</dbReference>
<reference evidence="2" key="1">
    <citation type="journal article" date="2023" name="Science">
        <title>Genome structures resolve the early diversification of teleost fishes.</title>
        <authorList>
            <person name="Parey E."/>
            <person name="Louis A."/>
            <person name="Montfort J."/>
            <person name="Bouchez O."/>
            <person name="Roques C."/>
            <person name="Iampietro C."/>
            <person name="Lluch J."/>
            <person name="Castinel A."/>
            <person name="Donnadieu C."/>
            <person name="Desvignes T."/>
            <person name="Floi Bucao C."/>
            <person name="Jouanno E."/>
            <person name="Wen M."/>
            <person name="Mejri S."/>
            <person name="Dirks R."/>
            <person name="Jansen H."/>
            <person name="Henkel C."/>
            <person name="Chen W.J."/>
            <person name="Zahm M."/>
            <person name="Cabau C."/>
            <person name="Klopp C."/>
            <person name="Thompson A.W."/>
            <person name="Robinson-Rechavi M."/>
            <person name="Braasch I."/>
            <person name="Lecointre G."/>
            <person name="Bobe J."/>
            <person name="Postlethwait J.H."/>
            <person name="Berthelot C."/>
            <person name="Roest Crollius H."/>
            <person name="Guiguen Y."/>
        </authorList>
    </citation>
    <scope>NUCLEOTIDE SEQUENCE</scope>
    <source>
        <strain evidence="2">NC1722</strain>
    </source>
</reference>
<gene>
    <name evidence="2" type="ORF">AAFF_G00140830</name>
</gene>
<keyword evidence="3" id="KW-1185">Reference proteome</keyword>
<comment type="caution">
    <text evidence="2">The sequence shown here is derived from an EMBL/GenBank/DDBJ whole genome shotgun (WGS) entry which is preliminary data.</text>
</comment>
<accession>A0AAD7TCF0</accession>
<organism evidence="2 3">
    <name type="scientific">Aldrovandia affinis</name>
    <dbReference type="NCBI Taxonomy" id="143900"/>
    <lineage>
        <taxon>Eukaryota</taxon>
        <taxon>Metazoa</taxon>
        <taxon>Chordata</taxon>
        <taxon>Craniata</taxon>
        <taxon>Vertebrata</taxon>
        <taxon>Euteleostomi</taxon>
        <taxon>Actinopterygii</taxon>
        <taxon>Neopterygii</taxon>
        <taxon>Teleostei</taxon>
        <taxon>Notacanthiformes</taxon>
        <taxon>Halosauridae</taxon>
        <taxon>Aldrovandia</taxon>
    </lineage>
</organism>
<feature type="region of interest" description="Disordered" evidence="1">
    <location>
        <begin position="52"/>
        <end position="82"/>
    </location>
</feature>
<protein>
    <submittedName>
        <fullName evidence="2">Uncharacterized protein</fullName>
    </submittedName>
</protein>
<dbReference type="AlphaFoldDB" id="A0AAD7TCF0"/>